<keyword evidence="3" id="KW-0813">Transport</keyword>
<keyword evidence="4" id="KW-0539">Nucleus</keyword>
<dbReference type="OrthoDB" id="361693at2759"/>
<dbReference type="Gene3D" id="1.25.10.10">
    <property type="entry name" value="Leucine-rich Repeat Variant"/>
    <property type="match status" value="1"/>
</dbReference>
<dbReference type="InterPro" id="IPR011989">
    <property type="entry name" value="ARM-like"/>
</dbReference>
<evidence type="ECO:0000256" key="2">
    <source>
        <dbReference type="ARBA" id="ARBA00007991"/>
    </source>
</evidence>
<evidence type="ECO:0000313" key="6">
    <source>
        <dbReference type="EMBL" id="KZW04127.1"/>
    </source>
</evidence>
<dbReference type="EMBL" id="KV425882">
    <property type="protein sequence ID" value="KZW04127.1"/>
    <property type="molecule type" value="Genomic_DNA"/>
</dbReference>
<gene>
    <name evidence="6" type="ORF">EXIGLDRAFT_828050</name>
</gene>
<dbReference type="InterPro" id="IPR058669">
    <property type="entry name" value="TPR_IPO7/11-like"/>
</dbReference>
<dbReference type="SUPFAM" id="SSF48371">
    <property type="entry name" value="ARM repeat"/>
    <property type="match status" value="1"/>
</dbReference>
<dbReference type="GO" id="GO:0005829">
    <property type="term" value="C:cytosol"/>
    <property type="evidence" value="ECO:0007669"/>
    <property type="project" value="TreeGrafter"/>
</dbReference>
<dbReference type="PANTHER" id="PTHR10997">
    <property type="entry name" value="IMPORTIN-7, 8, 11"/>
    <property type="match status" value="1"/>
</dbReference>
<protein>
    <submittedName>
        <fullName evidence="6">ARM repeat-containing protein</fullName>
    </submittedName>
</protein>
<dbReference type="InParanoid" id="A0A165QVD3"/>
<dbReference type="InterPro" id="IPR016024">
    <property type="entry name" value="ARM-type_fold"/>
</dbReference>
<organism evidence="6 7">
    <name type="scientific">Exidia glandulosa HHB12029</name>
    <dbReference type="NCBI Taxonomy" id="1314781"/>
    <lineage>
        <taxon>Eukaryota</taxon>
        <taxon>Fungi</taxon>
        <taxon>Dikarya</taxon>
        <taxon>Basidiomycota</taxon>
        <taxon>Agaricomycotina</taxon>
        <taxon>Agaricomycetes</taxon>
        <taxon>Auriculariales</taxon>
        <taxon>Exidiaceae</taxon>
        <taxon>Exidia</taxon>
    </lineage>
</organism>
<dbReference type="GO" id="GO:0006606">
    <property type="term" value="P:protein import into nucleus"/>
    <property type="evidence" value="ECO:0007669"/>
    <property type="project" value="TreeGrafter"/>
</dbReference>
<dbReference type="GO" id="GO:0031267">
    <property type="term" value="F:small GTPase binding"/>
    <property type="evidence" value="ECO:0007669"/>
    <property type="project" value="InterPro"/>
</dbReference>
<dbReference type="InterPro" id="IPR001494">
    <property type="entry name" value="Importin-beta_N"/>
</dbReference>
<dbReference type="GO" id="GO:0005635">
    <property type="term" value="C:nuclear envelope"/>
    <property type="evidence" value="ECO:0007669"/>
    <property type="project" value="TreeGrafter"/>
</dbReference>
<comment type="similarity">
    <text evidence="2">Belongs to the importin beta family.</text>
</comment>
<dbReference type="Pfam" id="PF25758">
    <property type="entry name" value="TPR_IPO11"/>
    <property type="match status" value="1"/>
</dbReference>
<dbReference type="FunCoup" id="A0A165QVD3">
    <property type="interactions" value="684"/>
</dbReference>
<evidence type="ECO:0000256" key="1">
    <source>
        <dbReference type="ARBA" id="ARBA00004123"/>
    </source>
</evidence>
<dbReference type="AlphaFoldDB" id="A0A165QVD3"/>
<dbReference type="Proteomes" id="UP000077266">
    <property type="component" value="Unassembled WGS sequence"/>
</dbReference>
<reference evidence="6 7" key="1">
    <citation type="journal article" date="2016" name="Mol. Biol. Evol.">
        <title>Comparative Genomics of Early-Diverging Mushroom-Forming Fungi Provides Insights into the Origins of Lignocellulose Decay Capabilities.</title>
        <authorList>
            <person name="Nagy L.G."/>
            <person name="Riley R."/>
            <person name="Tritt A."/>
            <person name="Adam C."/>
            <person name="Daum C."/>
            <person name="Floudas D."/>
            <person name="Sun H."/>
            <person name="Yadav J.S."/>
            <person name="Pangilinan J."/>
            <person name="Larsson K.H."/>
            <person name="Matsuura K."/>
            <person name="Barry K."/>
            <person name="Labutti K."/>
            <person name="Kuo R."/>
            <person name="Ohm R.A."/>
            <person name="Bhattacharya S.S."/>
            <person name="Shirouzu T."/>
            <person name="Yoshinaga Y."/>
            <person name="Martin F.M."/>
            <person name="Grigoriev I.V."/>
            <person name="Hibbett D.S."/>
        </authorList>
    </citation>
    <scope>NUCLEOTIDE SEQUENCE [LARGE SCALE GENOMIC DNA]</scope>
    <source>
        <strain evidence="6 7">HHB12029</strain>
    </source>
</reference>
<accession>A0A165QVD3</accession>
<comment type="subcellular location">
    <subcellularLocation>
        <location evidence="1">Nucleus</location>
    </subcellularLocation>
</comment>
<sequence length="1026" mass="113213">MAMDRSTEIFAAISGATTQDPARVQAATEALQKLESEAGTFNVLYSIAAQRSVPLDVRKLAIIRMKNVGVASWRRRSAFTPDHKVEVRNGSMTFLDEPDDTIARYNSLIVAKIARIDFPAQWPTLIDGLLSVLQSNLDLYFSAPSPPPQAGLVLRRALDVLNQVIKELVAKRTPEGSKTMAQLTTALAAPLGIFYERYTTRVMESLNLNTLAIPEMTEAIVITHLSFKCLSKLMVWLWSKLQSKDFAEGEPLVLGFFKSATMVVQPFHELRLNLVKAIRRAPAQSPAAKATLDIFTRHVRQYGQVFRRMAVGNTGRFVAFPGSTDLVLFYWGIVLQAANDDPKMTSDESDALYPTQYIVQALALMKDTLPQWSPTKKGISPEQVLSPDFVQTAVQLLLTRFLPLTPSDLEKWSLDSEEWTNEEAAESGAWEYDLRPCAERVLIVLSARYADFVLPFIQARFAEVTQNALSSDLSVILQEEAIYCAIGNTIHHIKDTVDFESWIRSTVVPQVQSPNPDHRVLKRRIAWLIGRWMSQCTPRITSPHVWQVLAHLLSDRGESSDLAVRLMAATALQECVDAMEFNLEVFRPFLSGFVVELLQLMDEAETSAAKLRVATTLSSVVAMAGVEVVPLIPTIVAPLPQLWGGTHEDSTFRAALLALVTCLVNASREHSVALTDVVVPLVRESMTPPLSTSLDQDGLALWLAALRNATAIDAPAPGRAALVDLFPLAAKLLGENLDLLGSIISVVKSYILIDSPRILQAFGLELCTAVRALLPQAMAPNSKDALLMLNAAVQSAPSAVWAEAMHRSGLFAYLLQELISEKTKVPVTTLVEHVLLFARMLICDPGVFVHLMNATAGPEFNRQETRLYEGLLDQVWNKFDSMAQPQPRKLLAMGLAAFIGTGRPEVLGRLVTEVFNVWLDVLGEMKEAVDPENADNPLTLYWRKSEKDIVIDGDVEGTIEESRVKQLAERDPVLTQQLTTYLAAQLAQAEAVVGGRAALEAQYLSKGDPTTIEAMQKALREGMGKF</sequence>
<feature type="domain" description="Importin N-terminal" evidence="5">
    <location>
        <begin position="27"/>
        <end position="97"/>
    </location>
</feature>
<evidence type="ECO:0000313" key="7">
    <source>
        <dbReference type="Proteomes" id="UP000077266"/>
    </source>
</evidence>
<evidence type="ECO:0000259" key="5">
    <source>
        <dbReference type="PROSITE" id="PS50166"/>
    </source>
</evidence>
<evidence type="ECO:0000256" key="3">
    <source>
        <dbReference type="ARBA" id="ARBA00022448"/>
    </source>
</evidence>
<proteinExistence type="inferred from homology"/>
<keyword evidence="7" id="KW-1185">Reference proteome</keyword>
<dbReference type="Pfam" id="PF03810">
    <property type="entry name" value="IBN_N"/>
    <property type="match status" value="1"/>
</dbReference>
<dbReference type="PROSITE" id="PS50166">
    <property type="entry name" value="IMPORTIN_B_NT"/>
    <property type="match status" value="1"/>
</dbReference>
<evidence type="ECO:0000256" key="4">
    <source>
        <dbReference type="ARBA" id="ARBA00023242"/>
    </source>
</evidence>
<dbReference type="STRING" id="1314781.A0A165QVD3"/>
<name>A0A165QVD3_EXIGL</name>
<dbReference type="PANTHER" id="PTHR10997:SF7">
    <property type="entry name" value="IMPORTIN-11"/>
    <property type="match status" value="1"/>
</dbReference>